<dbReference type="EMBL" id="CAEZWM010000113">
    <property type="protein sequence ID" value="CAB4660688.1"/>
    <property type="molecule type" value="Genomic_DNA"/>
</dbReference>
<gene>
    <name evidence="1" type="ORF">UFOPK2242_00946</name>
</gene>
<name>A0A6J6LHT3_9ZZZZ</name>
<sequence>MVVVALVMAVVLVVTFVVFADGTWKEQAPPSKQGI</sequence>
<reference evidence="1" key="1">
    <citation type="submission" date="2020-05" db="EMBL/GenBank/DDBJ databases">
        <authorList>
            <person name="Chiriac C."/>
            <person name="Salcher M."/>
            <person name="Ghai R."/>
            <person name="Kavagutti S V."/>
        </authorList>
    </citation>
    <scope>NUCLEOTIDE SEQUENCE</scope>
</reference>
<evidence type="ECO:0000313" key="1">
    <source>
        <dbReference type="EMBL" id="CAB4660688.1"/>
    </source>
</evidence>
<proteinExistence type="predicted"/>
<accession>A0A6J6LHT3</accession>
<organism evidence="1">
    <name type="scientific">freshwater metagenome</name>
    <dbReference type="NCBI Taxonomy" id="449393"/>
    <lineage>
        <taxon>unclassified sequences</taxon>
        <taxon>metagenomes</taxon>
        <taxon>ecological metagenomes</taxon>
    </lineage>
</organism>
<protein>
    <submittedName>
        <fullName evidence="1">Unannotated protein</fullName>
    </submittedName>
</protein>
<dbReference type="AlphaFoldDB" id="A0A6J6LHT3"/>